<feature type="non-terminal residue" evidence="1">
    <location>
        <position position="127"/>
    </location>
</feature>
<comment type="caution">
    <text evidence="1">The sequence shown here is derived from an EMBL/GenBank/DDBJ whole genome shotgun (WGS) entry which is preliminary data.</text>
</comment>
<proteinExistence type="predicted"/>
<keyword evidence="2" id="KW-1185">Reference proteome</keyword>
<name>A0A433QNK9_9FUNG</name>
<dbReference type="Proteomes" id="UP000274822">
    <property type="component" value="Unassembled WGS sequence"/>
</dbReference>
<gene>
    <name evidence="1" type="ORF">BC938DRAFT_477972</name>
</gene>
<dbReference type="AlphaFoldDB" id="A0A433QNK9"/>
<evidence type="ECO:0000313" key="2">
    <source>
        <dbReference type="Proteomes" id="UP000274822"/>
    </source>
</evidence>
<accession>A0A433QNK9</accession>
<evidence type="ECO:0000313" key="1">
    <source>
        <dbReference type="EMBL" id="RUS31366.1"/>
    </source>
</evidence>
<reference evidence="1 2" key="1">
    <citation type="journal article" date="2018" name="New Phytol.">
        <title>Phylogenomics of Endogonaceae and evolution of mycorrhizas within Mucoromycota.</title>
        <authorList>
            <person name="Chang Y."/>
            <person name="Desiro A."/>
            <person name="Na H."/>
            <person name="Sandor L."/>
            <person name="Lipzen A."/>
            <person name="Clum A."/>
            <person name="Barry K."/>
            <person name="Grigoriev I.V."/>
            <person name="Martin F.M."/>
            <person name="Stajich J.E."/>
            <person name="Smith M.E."/>
            <person name="Bonito G."/>
            <person name="Spatafora J.W."/>
        </authorList>
    </citation>
    <scope>NUCLEOTIDE SEQUENCE [LARGE SCALE GENOMIC DNA]</scope>
    <source>
        <strain evidence="1 2">AD002</strain>
    </source>
</reference>
<organism evidence="1 2">
    <name type="scientific">Jimgerdemannia flammicorona</name>
    <dbReference type="NCBI Taxonomy" id="994334"/>
    <lineage>
        <taxon>Eukaryota</taxon>
        <taxon>Fungi</taxon>
        <taxon>Fungi incertae sedis</taxon>
        <taxon>Mucoromycota</taxon>
        <taxon>Mucoromycotina</taxon>
        <taxon>Endogonomycetes</taxon>
        <taxon>Endogonales</taxon>
        <taxon>Endogonaceae</taxon>
        <taxon>Jimgerdemannia</taxon>
    </lineage>
</organism>
<protein>
    <submittedName>
        <fullName evidence="1">Uncharacterized protein</fullName>
    </submittedName>
</protein>
<sequence>MFVSRQTGERLAVPRTPSFNDNSTLRLLNIKLANPIQYNPQQQQALSSATKEFEAFRDFSPEGSLSEFLTLYCDHPHYTPICYKYTPTSLSPSTYSEKETKSTPTNGDLFFEAMGITGFRETERAVT</sequence>
<dbReference type="EMBL" id="RBNJ01003037">
    <property type="protein sequence ID" value="RUS31366.1"/>
    <property type="molecule type" value="Genomic_DNA"/>
</dbReference>